<dbReference type="Proteomes" id="UP000008370">
    <property type="component" value="Unassembled WGS sequence"/>
</dbReference>
<feature type="compositionally biased region" description="Basic and acidic residues" evidence="1">
    <location>
        <begin position="126"/>
        <end position="138"/>
    </location>
</feature>
<gene>
    <name evidence="2" type="ORF">PHACADRAFT_168324</name>
</gene>
<evidence type="ECO:0000313" key="2">
    <source>
        <dbReference type="EMBL" id="EKM60974.1"/>
    </source>
</evidence>
<feature type="compositionally biased region" description="Pro residues" evidence="1">
    <location>
        <begin position="33"/>
        <end position="48"/>
    </location>
</feature>
<dbReference type="RefSeq" id="XP_007390413.1">
    <property type="nucleotide sequence ID" value="XM_007390351.1"/>
</dbReference>
<feature type="compositionally biased region" description="Polar residues" evidence="1">
    <location>
        <begin position="258"/>
        <end position="267"/>
    </location>
</feature>
<dbReference type="STRING" id="650164.K5WP31"/>
<dbReference type="HOGENOM" id="CLU_731790_0_0_1"/>
<feature type="compositionally biased region" description="Basic and acidic residues" evidence="1">
    <location>
        <begin position="19"/>
        <end position="32"/>
    </location>
</feature>
<protein>
    <submittedName>
        <fullName evidence="2">Uncharacterized protein</fullName>
    </submittedName>
</protein>
<dbReference type="AlphaFoldDB" id="K5WP31"/>
<sequence>MKATNSGHALINGEPPSSSRRDEKDPAKKRPVDPAPVAPTPTPTPPLLTPGTFEVRDSAYSSATRWTREYPWVGREHDQYFLSEHGHARRDDPDPKHLLHLSAGKNDMVPRSSGPIPQQQQPSSSHWERGNKRDDVAREVVPPTIRENLGLEGNGHVHAQHTHSMDKISQPDRRRAGEARGKSPELGQGQDKGHGEGATTGTANGHGRHHHEKSPSERTPTPEKAVHAPKSQAARRETAMSGWVMVNVEPQDKKKASSHSPSPTRPSVRQRRSNSDSRILRTDTRSPVGQAPAPATMSAAAKTIAMIDAVDARERGNEKSSVGGLKRIFHRSKGLDGKKSTPEGGVTKNRSLDQEEKSKTRGPTPQAVKLNDKRIVLD</sequence>
<dbReference type="EMBL" id="JH930468">
    <property type="protein sequence ID" value="EKM60974.1"/>
    <property type="molecule type" value="Genomic_DNA"/>
</dbReference>
<keyword evidence="3" id="KW-1185">Reference proteome</keyword>
<dbReference type="InParanoid" id="K5WP31"/>
<feature type="compositionally biased region" description="Basic and acidic residues" evidence="1">
    <location>
        <begin position="163"/>
        <end position="183"/>
    </location>
</feature>
<name>K5WP31_PHACS</name>
<feature type="compositionally biased region" description="Basic and acidic residues" evidence="1">
    <location>
        <begin position="350"/>
        <end position="359"/>
    </location>
</feature>
<proteinExistence type="predicted"/>
<accession>K5WP31</accession>
<feature type="region of interest" description="Disordered" evidence="1">
    <location>
        <begin position="1"/>
        <end position="69"/>
    </location>
</feature>
<feature type="compositionally biased region" description="Basic and acidic residues" evidence="1">
    <location>
        <begin position="213"/>
        <end position="226"/>
    </location>
</feature>
<evidence type="ECO:0000256" key="1">
    <source>
        <dbReference type="SAM" id="MobiDB-lite"/>
    </source>
</evidence>
<reference evidence="2 3" key="1">
    <citation type="journal article" date="2012" name="BMC Genomics">
        <title>Comparative genomics of the white-rot fungi, Phanerochaete carnosa and P. chrysosporium, to elucidate the genetic basis of the distinct wood types they colonize.</title>
        <authorList>
            <person name="Suzuki H."/>
            <person name="MacDonald J."/>
            <person name="Syed K."/>
            <person name="Salamov A."/>
            <person name="Hori C."/>
            <person name="Aerts A."/>
            <person name="Henrissat B."/>
            <person name="Wiebenga A."/>
            <person name="vanKuyk P.A."/>
            <person name="Barry K."/>
            <person name="Lindquist E."/>
            <person name="LaButti K."/>
            <person name="Lapidus A."/>
            <person name="Lucas S."/>
            <person name="Coutinho P."/>
            <person name="Gong Y."/>
            <person name="Samejima M."/>
            <person name="Mahadevan R."/>
            <person name="Abou-Zaid M."/>
            <person name="de Vries R.P."/>
            <person name="Igarashi K."/>
            <person name="Yadav J.S."/>
            <person name="Grigoriev I.V."/>
            <person name="Master E.R."/>
        </authorList>
    </citation>
    <scope>NUCLEOTIDE SEQUENCE [LARGE SCALE GENOMIC DNA]</scope>
    <source>
        <strain evidence="2 3">HHB-10118-sp</strain>
    </source>
</reference>
<dbReference type="GeneID" id="18909430"/>
<organism evidence="2 3">
    <name type="scientific">Phanerochaete carnosa (strain HHB-10118-sp)</name>
    <name type="common">White-rot fungus</name>
    <name type="synonym">Peniophora carnosa</name>
    <dbReference type="NCBI Taxonomy" id="650164"/>
    <lineage>
        <taxon>Eukaryota</taxon>
        <taxon>Fungi</taxon>
        <taxon>Dikarya</taxon>
        <taxon>Basidiomycota</taxon>
        <taxon>Agaricomycotina</taxon>
        <taxon>Agaricomycetes</taxon>
        <taxon>Polyporales</taxon>
        <taxon>Phanerochaetaceae</taxon>
        <taxon>Phanerochaete</taxon>
    </lineage>
</organism>
<feature type="region of interest" description="Disordered" evidence="1">
    <location>
        <begin position="313"/>
        <end position="378"/>
    </location>
</feature>
<dbReference type="KEGG" id="pco:PHACADRAFT_168324"/>
<evidence type="ECO:0000313" key="3">
    <source>
        <dbReference type="Proteomes" id="UP000008370"/>
    </source>
</evidence>
<feature type="compositionally biased region" description="Basic and acidic residues" evidence="1">
    <location>
        <begin position="84"/>
        <end position="97"/>
    </location>
</feature>
<feature type="compositionally biased region" description="Low complexity" evidence="1">
    <location>
        <begin position="110"/>
        <end position="125"/>
    </location>
</feature>
<feature type="region of interest" description="Disordered" evidence="1">
    <location>
        <begin position="84"/>
        <end position="297"/>
    </location>
</feature>
<feature type="compositionally biased region" description="Basic and acidic residues" evidence="1">
    <location>
        <begin position="273"/>
        <end position="284"/>
    </location>
</feature>